<name>A0A1A8PMN1_9TELE</name>
<feature type="non-terminal residue" evidence="1">
    <location>
        <position position="1"/>
    </location>
</feature>
<evidence type="ECO:0000313" key="1">
    <source>
        <dbReference type="EMBL" id="SBR82680.1"/>
    </source>
</evidence>
<reference evidence="1" key="1">
    <citation type="submission" date="2016-05" db="EMBL/GenBank/DDBJ databases">
        <authorList>
            <person name="Lavstsen T."/>
            <person name="Jespersen J.S."/>
        </authorList>
    </citation>
    <scope>NUCLEOTIDE SEQUENCE</scope>
    <source>
        <tissue evidence="1">Brain</tissue>
    </source>
</reference>
<dbReference type="AlphaFoldDB" id="A0A1A8PMN1"/>
<organism evidence="1">
    <name type="scientific">Nothobranchius pienaari</name>
    <dbReference type="NCBI Taxonomy" id="704102"/>
    <lineage>
        <taxon>Eukaryota</taxon>
        <taxon>Metazoa</taxon>
        <taxon>Chordata</taxon>
        <taxon>Craniata</taxon>
        <taxon>Vertebrata</taxon>
        <taxon>Euteleostomi</taxon>
        <taxon>Actinopterygii</taxon>
        <taxon>Neopterygii</taxon>
        <taxon>Teleostei</taxon>
        <taxon>Neoteleostei</taxon>
        <taxon>Acanthomorphata</taxon>
        <taxon>Ovalentaria</taxon>
        <taxon>Atherinomorphae</taxon>
        <taxon>Cyprinodontiformes</taxon>
        <taxon>Nothobranchiidae</taxon>
        <taxon>Nothobranchius</taxon>
    </lineage>
</organism>
<gene>
    <name evidence="1" type="primary">PPP2R2BA</name>
</gene>
<sequence>ETAGCYLFHFRTNYRVPKRETPFEVTENKEMFGVLHALACTFRWTWMV</sequence>
<feature type="non-terminal residue" evidence="1">
    <location>
        <position position="48"/>
    </location>
</feature>
<proteinExistence type="predicted"/>
<protein>
    <submittedName>
        <fullName evidence="1">Protein phosphatase 2, regulatory subunit B, beta a</fullName>
    </submittedName>
</protein>
<dbReference type="EMBL" id="HAEG01008750">
    <property type="protein sequence ID" value="SBR82680.1"/>
    <property type="molecule type" value="Transcribed_RNA"/>
</dbReference>
<accession>A0A1A8PMN1</accession>
<reference evidence="1" key="2">
    <citation type="submission" date="2016-06" db="EMBL/GenBank/DDBJ databases">
        <title>The genome of a short-lived fish provides insights into sex chromosome evolution and the genetic control of aging.</title>
        <authorList>
            <person name="Reichwald K."/>
            <person name="Felder M."/>
            <person name="Petzold A."/>
            <person name="Koch P."/>
            <person name="Groth M."/>
            <person name="Platzer M."/>
        </authorList>
    </citation>
    <scope>NUCLEOTIDE SEQUENCE</scope>
    <source>
        <tissue evidence="1">Brain</tissue>
    </source>
</reference>